<sequence>MKDYLFPFSTCEKPKKGIAQPWSVAVNVLSIFIILYFLFQVKQWYSFLLIFSLLIFECVHTFSHVIHLPNYLQLNIIHTLAYFVNFCYLIAFYNLTKKSPSALFITYLFVLLCIDVYAFFFLSFVYYFSSSLLIFFSILTYYYQYIPKDKQNYILIILALGVTIMALFYNEKLNCGKMLSLMPNFPFHAVLEIAGLLIFYFICKFFTL</sequence>
<feature type="transmembrane region" description="Helical" evidence="1">
    <location>
        <begin position="189"/>
        <end position="207"/>
    </location>
</feature>
<dbReference type="AlphaFoldDB" id="A0A6C0HZF4"/>
<feature type="transmembrane region" description="Helical" evidence="1">
    <location>
        <begin position="20"/>
        <end position="39"/>
    </location>
</feature>
<evidence type="ECO:0000256" key="1">
    <source>
        <dbReference type="SAM" id="Phobius"/>
    </source>
</evidence>
<dbReference type="EMBL" id="MN740042">
    <property type="protein sequence ID" value="QHT85526.1"/>
    <property type="molecule type" value="Genomic_DNA"/>
</dbReference>
<accession>A0A6C0HZF4</accession>
<feature type="transmembrane region" description="Helical" evidence="1">
    <location>
        <begin position="102"/>
        <end position="120"/>
    </location>
</feature>
<protein>
    <submittedName>
        <fullName evidence="2">Uncharacterized protein</fullName>
    </submittedName>
</protein>
<feature type="transmembrane region" description="Helical" evidence="1">
    <location>
        <begin position="72"/>
        <end position="95"/>
    </location>
</feature>
<keyword evidence="1" id="KW-0472">Membrane</keyword>
<name>A0A6C0HZF4_9ZZZZ</name>
<feature type="transmembrane region" description="Helical" evidence="1">
    <location>
        <begin position="152"/>
        <end position="169"/>
    </location>
</feature>
<keyword evidence="1" id="KW-1133">Transmembrane helix</keyword>
<reference evidence="2" key="1">
    <citation type="journal article" date="2020" name="Nature">
        <title>Giant virus diversity and host interactions through global metagenomics.</title>
        <authorList>
            <person name="Schulz F."/>
            <person name="Roux S."/>
            <person name="Paez-Espino D."/>
            <person name="Jungbluth S."/>
            <person name="Walsh D.A."/>
            <person name="Denef V.J."/>
            <person name="McMahon K.D."/>
            <person name="Konstantinidis K.T."/>
            <person name="Eloe-Fadrosh E.A."/>
            <person name="Kyrpides N.C."/>
            <person name="Woyke T."/>
        </authorList>
    </citation>
    <scope>NUCLEOTIDE SEQUENCE</scope>
    <source>
        <strain evidence="2">GVMAG-M-3300023184-17</strain>
    </source>
</reference>
<organism evidence="2">
    <name type="scientific">viral metagenome</name>
    <dbReference type="NCBI Taxonomy" id="1070528"/>
    <lineage>
        <taxon>unclassified sequences</taxon>
        <taxon>metagenomes</taxon>
        <taxon>organismal metagenomes</taxon>
    </lineage>
</organism>
<feature type="transmembrane region" description="Helical" evidence="1">
    <location>
        <begin position="126"/>
        <end position="145"/>
    </location>
</feature>
<proteinExistence type="predicted"/>
<feature type="transmembrane region" description="Helical" evidence="1">
    <location>
        <begin position="46"/>
        <end position="66"/>
    </location>
</feature>
<evidence type="ECO:0000313" key="2">
    <source>
        <dbReference type="EMBL" id="QHT85526.1"/>
    </source>
</evidence>
<keyword evidence="1" id="KW-0812">Transmembrane</keyword>